<protein>
    <recommendedName>
        <fullName evidence="3">G domain-containing protein</fullName>
    </recommendedName>
</protein>
<feature type="coiled-coil region" evidence="1">
    <location>
        <begin position="355"/>
        <end position="389"/>
    </location>
</feature>
<dbReference type="AlphaFoldDB" id="A0A0D2IVR2"/>
<reference evidence="4 5" key="1">
    <citation type="submission" date="2015-01" db="EMBL/GenBank/DDBJ databases">
        <title>The Genome Sequence of Rhinocladiella mackenzie CBS 650.93.</title>
        <authorList>
            <consortium name="The Broad Institute Genomics Platform"/>
            <person name="Cuomo C."/>
            <person name="de Hoog S."/>
            <person name="Gorbushina A."/>
            <person name="Stielow B."/>
            <person name="Teixiera M."/>
            <person name="Abouelleil A."/>
            <person name="Chapman S.B."/>
            <person name="Priest M."/>
            <person name="Young S.K."/>
            <person name="Wortman J."/>
            <person name="Nusbaum C."/>
            <person name="Birren B."/>
        </authorList>
    </citation>
    <scope>NUCLEOTIDE SEQUENCE [LARGE SCALE GENOMIC DNA]</scope>
    <source>
        <strain evidence="4 5">CBS 650.93</strain>
    </source>
</reference>
<feature type="domain" description="G" evidence="3">
    <location>
        <begin position="141"/>
        <end position="197"/>
    </location>
</feature>
<dbReference type="EMBL" id="KN847475">
    <property type="protein sequence ID" value="KIX10129.1"/>
    <property type="molecule type" value="Genomic_DNA"/>
</dbReference>
<feature type="region of interest" description="Disordered" evidence="2">
    <location>
        <begin position="16"/>
        <end position="58"/>
    </location>
</feature>
<dbReference type="VEuPathDB" id="FungiDB:Z518_01210"/>
<sequence>MDLRTFAHTAANAAFRDSDASRREKFKDGRSRGGSDGAASYGRAGPAKLQSTSNIQGPRLGERYLSDALIHESARGTPKIISDGQAKSEIQPAFKPHPAPSRGAKEKPDDHSRVKLPAEENDRDESVPDDDAFNPADLFYVVMGVTGAGKSTFISLLSEDAVEVGHDLQSKTAHVSQHRFQCPDGRKAWLIDTPGFDDTGRPNVEILKEIIASLTKLYERGGSISGMIYLHRITDPRMSGSALKTLEIFKLLTGASAMPIVRLVSTRWNEVDLMGPDLEKAERLEDQLHMSEKYWAPLIRDGAVPRRHTGDRRSALAIVSTLLERKQPPPKLAIVREVLDEGLSLLDTAVGRFISRDNEELRRQYEAEIKKLQQDRKQALEDHDLEVAELFAAEELEYQRRRETVLATESQLNVDFHRLHDRTYQRSVMGQARSTDDDNSEGLRSENELLHLERTQLEEKMAKAERRHRIEMARLQEAMAQQNAKQREESARDMRRLTLHYEHERREREDQLYRLKRKNRRLKKSSTNFFDWLMWSG</sequence>
<accession>A0A0D2IVR2</accession>
<dbReference type="Proteomes" id="UP000053617">
    <property type="component" value="Unassembled WGS sequence"/>
</dbReference>
<dbReference type="GeneID" id="25289281"/>
<evidence type="ECO:0000313" key="5">
    <source>
        <dbReference type="Proteomes" id="UP000053617"/>
    </source>
</evidence>
<proteinExistence type="predicted"/>
<dbReference type="RefSeq" id="XP_013277265.1">
    <property type="nucleotide sequence ID" value="XM_013421811.1"/>
</dbReference>
<feature type="coiled-coil region" evidence="1">
    <location>
        <begin position="440"/>
        <end position="492"/>
    </location>
</feature>
<gene>
    <name evidence="4" type="ORF">Z518_01210</name>
</gene>
<organism evidence="4 5">
    <name type="scientific">Rhinocladiella mackenziei CBS 650.93</name>
    <dbReference type="NCBI Taxonomy" id="1442369"/>
    <lineage>
        <taxon>Eukaryota</taxon>
        <taxon>Fungi</taxon>
        <taxon>Dikarya</taxon>
        <taxon>Ascomycota</taxon>
        <taxon>Pezizomycotina</taxon>
        <taxon>Eurotiomycetes</taxon>
        <taxon>Chaetothyriomycetidae</taxon>
        <taxon>Chaetothyriales</taxon>
        <taxon>Herpotrichiellaceae</taxon>
        <taxon>Rhinocladiella</taxon>
    </lineage>
</organism>
<dbReference type="Pfam" id="PF01926">
    <property type="entry name" value="MMR_HSR1"/>
    <property type="match status" value="1"/>
</dbReference>
<dbReference type="InterPro" id="IPR027417">
    <property type="entry name" value="P-loop_NTPase"/>
</dbReference>
<evidence type="ECO:0000259" key="3">
    <source>
        <dbReference type="Pfam" id="PF01926"/>
    </source>
</evidence>
<feature type="compositionally biased region" description="Basic and acidic residues" evidence="2">
    <location>
        <begin position="16"/>
        <end position="33"/>
    </location>
</feature>
<evidence type="ECO:0000313" key="4">
    <source>
        <dbReference type="EMBL" id="KIX10129.1"/>
    </source>
</evidence>
<feature type="compositionally biased region" description="Basic and acidic residues" evidence="2">
    <location>
        <begin position="103"/>
        <end position="126"/>
    </location>
</feature>
<keyword evidence="5" id="KW-1185">Reference proteome</keyword>
<evidence type="ECO:0000256" key="1">
    <source>
        <dbReference type="SAM" id="Coils"/>
    </source>
</evidence>
<dbReference type="OrthoDB" id="4147595at2759"/>
<dbReference type="SUPFAM" id="SSF52540">
    <property type="entry name" value="P-loop containing nucleoside triphosphate hydrolases"/>
    <property type="match status" value="1"/>
</dbReference>
<keyword evidence="1" id="KW-0175">Coiled coil</keyword>
<name>A0A0D2IVR2_9EURO</name>
<evidence type="ECO:0000256" key="2">
    <source>
        <dbReference type="SAM" id="MobiDB-lite"/>
    </source>
</evidence>
<dbReference type="Gene3D" id="3.40.50.300">
    <property type="entry name" value="P-loop containing nucleotide triphosphate hydrolases"/>
    <property type="match status" value="1"/>
</dbReference>
<dbReference type="HOGENOM" id="CLU_018003_1_0_1"/>
<dbReference type="InterPro" id="IPR006073">
    <property type="entry name" value="GTP-bd"/>
</dbReference>
<dbReference type="GO" id="GO:0005525">
    <property type="term" value="F:GTP binding"/>
    <property type="evidence" value="ECO:0007669"/>
    <property type="project" value="InterPro"/>
</dbReference>
<feature type="region of interest" description="Disordered" evidence="2">
    <location>
        <begin position="77"/>
        <end position="130"/>
    </location>
</feature>
<dbReference type="CDD" id="cd00882">
    <property type="entry name" value="Ras_like_GTPase"/>
    <property type="match status" value="1"/>
</dbReference>
<dbReference type="STRING" id="1442369.A0A0D2IVR2"/>